<keyword evidence="2" id="KW-1185">Reference proteome</keyword>
<dbReference type="AlphaFoldDB" id="A0A1I5TQ12"/>
<evidence type="ECO:0000313" key="1">
    <source>
        <dbReference type="EMBL" id="SFP85068.1"/>
    </source>
</evidence>
<protein>
    <submittedName>
        <fullName evidence="1">Uncharacterized protein</fullName>
    </submittedName>
</protein>
<sequence>MFDFIQNLFRSKDGVPGSWQAVKLSPAQAQRHARWVEQQVYLNWLGPYFKAYHLRKGGAAGSRGFQVQLMQESGRQGAMLLFDQSIGPGNFRHFYEHLGERLLTMGYHRACADQCTRQHGSHRELTLKQLFKPDPTDCPKTGHCNQRFGLVTVDLVAINEQPVFIRVSSNAVLQEGFTPARSFDDLLKALLDAPPADDAIEARIQEYHDVF</sequence>
<evidence type="ECO:0000313" key="2">
    <source>
        <dbReference type="Proteomes" id="UP000199029"/>
    </source>
</evidence>
<dbReference type="EMBL" id="FOXS01000001">
    <property type="protein sequence ID" value="SFP85068.1"/>
    <property type="molecule type" value="Genomic_DNA"/>
</dbReference>
<reference evidence="2" key="1">
    <citation type="submission" date="2016-10" db="EMBL/GenBank/DDBJ databases">
        <authorList>
            <person name="Varghese N."/>
            <person name="Submissions S."/>
        </authorList>
    </citation>
    <scope>NUCLEOTIDE SEQUENCE [LARGE SCALE GENOMIC DNA]</scope>
    <source>
        <strain evidence="2">OR362-8,ATCC BAA-1266,JCM 13504</strain>
    </source>
</reference>
<proteinExistence type="predicted"/>
<dbReference type="Proteomes" id="UP000199029">
    <property type="component" value="Unassembled WGS sequence"/>
</dbReference>
<name>A0A1I5TQ12_HYMAR</name>
<organism evidence="1 2">
    <name type="scientific">Hymenobacter arizonensis</name>
    <name type="common">Siccationidurans arizonensis</name>
    <dbReference type="NCBI Taxonomy" id="1227077"/>
    <lineage>
        <taxon>Bacteria</taxon>
        <taxon>Pseudomonadati</taxon>
        <taxon>Bacteroidota</taxon>
        <taxon>Cytophagia</taxon>
        <taxon>Cytophagales</taxon>
        <taxon>Hymenobacteraceae</taxon>
        <taxon>Hymenobacter</taxon>
    </lineage>
</organism>
<accession>A0A1I5TQ12</accession>
<gene>
    <name evidence="1" type="ORF">SAMN04515668_0556</name>
</gene>